<name>A0ABR3AJX6_PHYBL</name>
<accession>A0ABR3AJX6</accession>
<organism evidence="1 2">
    <name type="scientific">Phycomyces blakesleeanus</name>
    <dbReference type="NCBI Taxonomy" id="4837"/>
    <lineage>
        <taxon>Eukaryota</taxon>
        <taxon>Fungi</taxon>
        <taxon>Fungi incertae sedis</taxon>
        <taxon>Mucoromycota</taxon>
        <taxon>Mucoromycotina</taxon>
        <taxon>Mucoromycetes</taxon>
        <taxon>Mucorales</taxon>
        <taxon>Phycomycetaceae</taxon>
        <taxon>Phycomyces</taxon>
    </lineage>
</organism>
<dbReference type="Proteomes" id="UP001448207">
    <property type="component" value="Unassembled WGS sequence"/>
</dbReference>
<protein>
    <recommendedName>
        <fullName evidence="3">Glycosyltransferase family 1 protein</fullName>
    </recommendedName>
</protein>
<comment type="caution">
    <text evidence="1">The sequence shown here is derived from an EMBL/GenBank/DDBJ whole genome shotgun (WGS) entry which is preliminary data.</text>
</comment>
<dbReference type="PANTHER" id="PTHR48050">
    <property type="entry name" value="STEROL 3-BETA-GLUCOSYLTRANSFERASE"/>
    <property type="match status" value="1"/>
</dbReference>
<evidence type="ECO:0008006" key="3">
    <source>
        <dbReference type="Google" id="ProtNLM"/>
    </source>
</evidence>
<reference evidence="1 2" key="1">
    <citation type="submission" date="2024-04" db="EMBL/GenBank/DDBJ databases">
        <title>Symmetric and asymmetric DNA N6-adenine methylation regulates different biological responses in Mucorales.</title>
        <authorList>
            <consortium name="Lawrence Berkeley National Laboratory"/>
            <person name="Lax C."/>
            <person name="Mondo S.J."/>
            <person name="Osorio-Concepcion M."/>
            <person name="Muszewska A."/>
            <person name="Corrochano-Luque M."/>
            <person name="Gutierrez G."/>
            <person name="Riley R."/>
            <person name="Lipzen A."/>
            <person name="Guo J."/>
            <person name="Hundley H."/>
            <person name="Amirebrahimi M."/>
            <person name="Ng V."/>
            <person name="Lorenzo-Gutierrez D."/>
            <person name="Binder U."/>
            <person name="Yang J."/>
            <person name="Song Y."/>
            <person name="Canovas D."/>
            <person name="Navarro E."/>
            <person name="Freitag M."/>
            <person name="Gabaldon T."/>
            <person name="Grigoriev I.V."/>
            <person name="Corrochano L.M."/>
            <person name="Nicolas F.E."/>
            <person name="Garre V."/>
        </authorList>
    </citation>
    <scope>NUCLEOTIDE SEQUENCE [LARGE SCALE GENOMIC DNA]</scope>
    <source>
        <strain evidence="1 2">L51</strain>
    </source>
</reference>
<proteinExistence type="predicted"/>
<keyword evidence="2" id="KW-1185">Reference proteome</keyword>
<dbReference type="EMBL" id="JBCLYO010000036">
    <property type="protein sequence ID" value="KAL0075453.1"/>
    <property type="molecule type" value="Genomic_DNA"/>
</dbReference>
<evidence type="ECO:0000313" key="2">
    <source>
        <dbReference type="Proteomes" id="UP001448207"/>
    </source>
</evidence>
<dbReference type="Gene3D" id="3.40.50.2000">
    <property type="entry name" value="Glycogen Phosphorylase B"/>
    <property type="match status" value="2"/>
</dbReference>
<dbReference type="InterPro" id="IPR050426">
    <property type="entry name" value="Glycosyltransferase_28"/>
</dbReference>
<sequence>MAHICFLSLGTSCSSQASYITKQNRIDTQDRRKKWPDDRITIVCFKDLLKNFLSVLSQFQINTYPLPSSTYIIDETEKDIAREKERNAIWDACFSLKPTLIIFSTFTIEGWSISERLQVPSIGVSFFPLDCFPMPPEFKNELCDSLPELTDALSHPNKETVDWRHVVHWMWRLFLEDQGDFREYLGLTTMPFVDITDSGSVEVCLPIPTTMIYAFDPLDDISDTTILGGFWTDPDIFRDISKDLWRTNPECLVDIERFIQSMDSVIIIHFGSMEHLFPQFRDPKWLNQLVGLIGKSLEQLKLPAIWWMTSNSPLHKACLENPSFATYNTAHICLEDIPHDFIIPAIRYGFPKKCFDTWWIDVHKNKVEAPRKRNIGALHHGGAGTFGSMATYGVPQLILPCMFDQFFWAETGESHGISKTLNVDDHDWSKAFSWSVKDKKSCQGYQTIVKSSTEEGLLRTLNAILSNKSK</sequence>
<dbReference type="SUPFAM" id="SSF53756">
    <property type="entry name" value="UDP-Glycosyltransferase/glycogen phosphorylase"/>
    <property type="match status" value="1"/>
</dbReference>
<gene>
    <name evidence="1" type="ORF">J3Q64DRAFT_1878025</name>
</gene>
<evidence type="ECO:0000313" key="1">
    <source>
        <dbReference type="EMBL" id="KAL0075453.1"/>
    </source>
</evidence>
<dbReference type="PANTHER" id="PTHR48050:SF11">
    <property type="entry name" value="GLYCOSYLTRANSFERASE"/>
    <property type="match status" value="1"/>
</dbReference>